<dbReference type="EMBL" id="CADCVN010000610">
    <property type="protein sequence ID" value="CAA9493029.1"/>
    <property type="molecule type" value="Genomic_DNA"/>
</dbReference>
<accession>A0A6J4SDM1</accession>
<reference evidence="1" key="1">
    <citation type="submission" date="2020-02" db="EMBL/GenBank/DDBJ databases">
        <authorList>
            <person name="Meier V. D."/>
        </authorList>
    </citation>
    <scope>NUCLEOTIDE SEQUENCE</scope>
    <source>
        <strain evidence="1">AVDCRST_MAG96</strain>
    </source>
</reference>
<dbReference type="AlphaFoldDB" id="A0A6J4SDM1"/>
<dbReference type="CDD" id="cd07909">
    <property type="entry name" value="YciF"/>
    <property type="match status" value="1"/>
</dbReference>
<evidence type="ECO:0000313" key="1">
    <source>
        <dbReference type="EMBL" id="CAA9493029.1"/>
    </source>
</evidence>
<proteinExistence type="predicted"/>
<organism evidence="1">
    <name type="scientific">uncultured Segetibacter sp</name>
    <dbReference type="NCBI Taxonomy" id="481133"/>
    <lineage>
        <taxon>Bacteria</taxon>
        <taxon>Pseudomonadati</taxon>
        <taxon>Bacteroidota</taxon>
        <taxon>Chitinophagia</taxon>
        <taxon>Chitinophagales</taxon>
        <taxon>Chitinophagaceae</taxon>
        <taxon>Segetibacter</taxon>
        <taxon>environmental samples</taxon>
    </lineage>
</organism>
<dbReference type="SUPFAM" id="SSF47240">
    <property type="entry name" value="Ferritin-like"/>
    <property type="match status" value="1"/>
</dbReference>
<gene>
    <name evidence="1" type="ORF">AVDCRST_MAG96-1605</name>
</gene>
<sequence>MDKMNDLKALLRHCVQELYSAEEQIIESMPAMITKAQNPALKQALEQHLRVTENQRERIDQVRQMLGADEESVTKYSGILSNLFGAGSKCKGMEGLIDEGQKMMAENLSPVVMDAVIVAGNQKIEHYEIAAYGTARTYAQQLGLTQVAQLLQQTLDEEYRADEILTALAVSDINQNAEAGAGLSEANAISSSTNVVL</sequence>
<dbReference type="InterPro" id="IPR047114">
    <property type="entry name" value="YciF"/>
</dbReference>
<dbReference type="InterPro" id="IPR010287">
    <property type="entry name" value="DUF892_YciF-like"/>
</dbReference>
<dbReference type="InterPro" id="IPR012347">
    <property type="entry name" value="Ferritin-like"/>
</dbReference>
<dbReference type="InterPro" id="IPR009078">
    <property type="entry name" value="Ferritin-like_SF"/>
</dbReference>
<name>A0A6J4SDM1_9BACT</name>
<dbReference type="Gene3D" id="1.20.1260.10">
    <property type="match status" value="1"/>
</dbReference>
<protein>
    <submittedName>
        <fullName evidence="1">Stress response diiron-containing protein YciF</fullName>
    </submittedName>
</protein>
<dbReference type="PANTHER" id="PTHR30565">
    <property type="entry name" value="PROTEIN YCIF"/>
    <property type="match status" value="1"/>
</dbReference>
<dbReference type="Pfam" id="PF05974">
    <property type="entry name" value="DUF892"/>
    <property type="match status" value="2"/>
</dbReference>
<dbReference type="PANTHER" id="PTHR30565:SF9">
    <property type="entry name" value="PROTEIN YCIF"/>
    <property type="match status" value="1"/>
</dbReference>